<keyword evidence="2" id="KW-1185">Reference proteome</keyword>
<protein>
    <submittedName>
        <fullName evidence="1">Uncharacterized protein</fullName>
    </submittedName>
</protein>
<evidence type="ECO:0000313" key="2">
    <source>
        <dbReference type="Proteomes" id="UP001209540"/>
    </source>
</evidence>
<comment type="caution">
    <text evidence="1">The sequence shown here is derived from an EMBL/GenBank/DDBJ whole genome shotgun (WGS) entry which is preliminary data.</text>
</comment>
<proteinExistence type="predicted"/>
<accession>A0AAD5JMQ2</accession>
<gene>
    <name evidence="1" type="ORF">BDA99DRAFT_565478</name>
</gene>
<dbReference type="AlphaFoldDB" id="A0AAD5JMQ2"/>
<reference evidence="1" key="1">
    <citation type="journal article" date="2022" name="IScience">
        <title>Evolution of zygomycete secretomes and the origins of terrestrial fungal ecologies.</title>
        <authorList>
            <person name="Chang Y."/>
            <person name="Wang Y."/>
            <person name="Mondo S."/>
            <person name="Ahrendt S."/>
            <person name="Andreopoulos W."/>
            <person name="Barry K."/>
            <person name="Beard J."/>
            <person name="Benny G.L."/>
            <person name="Blankenship S."/>
            <person name="Bonito G."/>
            <person name="Cuomo C."/>
            <person name="Desiro A."/>
            <person name="Gervers K.A."/>
            <person name="Hundley H."/>
            <person name="Kuo A."/>
            <person name="LaButti K."/>
            <person name="Lang B.F."/>
            <person name="Lipzen A."/>
            <person name="O'Donnell K."/>
            <person name="Pangilinan J."/>
            <person name="Reynolds N."/>
            <person name="Sandor L."/>
            <person name="Smith M.E."/>
            <person name="Tsang A."/>
            <person name="Grigoriev I.V."/>
            <person name="Stajich J.E."/>
            <person name="Spatafora J.W."/>
        </authorList>
    </citation>
    <scope>NUCLEOTIDE SEQUENCE</scope>
    <source>
        <strain evidence="1">RSA 2281</strain>
    </source>
</reference>
<dbReference type="InterPro" id="IPR027417">
    <property type="entry name" value="P-loop_NTPase"/>
</dbReference>
<dbReference type="InterPro" id="IPR040632">
    <property type="entry name" value="Sulfotransfer_4"/>
</dbReference>
<name>A0AAD5JMQ2_9FUNG</name>
<organism evidence="1 2">
    <name type="scientific">Phascolomyces articulosus</name>
    <dbReference type="NCBI Taxonomy" id="60185"/>
    <lineage>
        <taxon>Eukaryota</taxon>
        <taxon>Fungi</taxon>
        <taxon>Fungi incertae sedis</taxon>
        <taxon>Mucoromycota</taxon>
        <taxon>Mucoromycotina</taxon>
        <taxon>Mucoromycetes</taxon>
        <taxon>Mucorales</taxon>
        <taxon>Lichtheimiaceae</taxon>
        <taxon>Phascolomyces</taxon>
    </lineage>
</organism>
<dbReference type="Gene3D" id="3.40.50.300">
    <property type="entry name" value="P-loop containing nucleotide triphosphate hydrolases"/>
    <property type="match status" value="1"/>
</dbReference>
<dbReference type="Proteomes" id="UP001209540">
    <property type="component" value="Unassembled WGS sequence"/>
</dbReference>
<reference evidence="1" key="2">
    <citation type="submission" date="2023-02" db="EMBL/GenBank/DDBJ databases">
        <authorList>
            <consortium name="DOE Joint Genome Institute"/>
            <person name="Mondo S.J."/>
            <person name="Chang Y."/>
            <person name="Wang Y."/>
            <person name="Ahrendt S."/>
            <person name="Andreopoulos W."/>
            <person name="Barry K."/>
            <person name="Beard J."/>
            <person name="Benny G.L."/>
            <person name="Blankenship S."/>
            <person name="Bonito G."/>
            <person name="Cuomo C."/>
            <person name="Desiro A."/>
            <person name="Gervers K.A."/>
            <person name="Hundley H."/>
            <person name="Kuo A."/>
            <person name="LaButti K."/>
            <person name="Lang B.F."/>
            <person name="Lipzen A."/>
            <person name="O'Donnell K."/>
            <person name="Pangilinan J."/>
            <person name="Reynolds N."/>
            <person name="Sandor L."/>
            <person name="Smith M.W."/>
            <person name="Tsang A."/>
            <person name="Grigoriev I.V."/>
            <person name="Stajich J.E."/>
            <person name="Spatafora J.W."/>
        </authorList>
    </citation>
    <scope>NUCLEOTIDE SEQUENCE</scope>
    <source>
        <strain evidence="1">RSA 2281</strain>
    </source>
</reference>
<dbReference type="EMBL" id="JAIXMP010000046">
    <property type="protein sequence ID" value="KAI9246446.1"/>
    <property type="molecule type" value="Genomic_DNA"/>
</dbReference>
<sequence>MTCRILLDGALENPELFKVENAKKQKSIQHVEWVKKNVPKERLLVLELGMGWSQLCQFLNMSQPGKNEVQAEKPITAVVANNDKNSHKSTTAISSST</sequence>
<evidence type="ECO:0000313" key="1">
    <source>
        <dbReference type="EMBL" id="KAI9246446.1"/>
    </source>
</evidence>
<dbReference type="Pfam" id="PF17784">
    <property type="entry name" value="Sulfotransfer_4"/>
    <property type="match status" value="1"/>
</dbReference>